<dbReference type="InterPro" id="IPR053958">
    <property type="entry name" value="HMGCR/SNAP/NPC1-like_SSD"/>
</dbReference>
<dbReference type="PANTHER" id="PTHR45727">
    <property type="entry name" value="NPC INTRACELLULAR CHOLESTEROL TRANSPORTER 1"/>
    <property type="match status" value="1"/>
</dbReference>
<keyword evidence="1" id="KW-0472">Membrane</keyword>
<organism evidence="5">
    <name type="scientific">Hydatigena taeniaeformis</name>
    <name type="common">Feline tapeworm</name>
    <name type="synonym">Taenia taeniaeformis</name>
    <dbReference type="NCBI Taxonomy" id="6205"/>
    <lineage>
        <taxon>Eukaryota</taxon>
        <taxon>Metazoa</taxon>
        <taxon>Spiralia</taxon>
        <taxon>Lophotrochozoa</taxon>
        <taxon>Platyhelminthes</taxon>
        <taxon>Cestoda</taxon>
        <taxon>Eucestoda</taxon>
        <taxon>Cyclophyllidea</taxon>
        <taxon>Taeniidae</taxon>
        <taxon>Hydatigera</taxon>
    </lineage>
</organism>
<evidence type="ECO:0000313" key="3">
    <source>
        <dbReference type="EMBL" id="VDM25748.1"/>
    </source>
</evidence>
<dbReference type="WBParaSite" id="TTAC_0000485501-mRNA-1">
    <property type="protein sequence ID" value="TTAC_0000485501-mRNA-1"/>
    <property type="gene ID" value="TTAC_0000485501"/>
</dbReference>
<dbReference type="GO" id="GO:0005886">
    <property type="term" value="C:plasma membrane"/>
    <property type="evidence" value="ECO:0007669"/>
    <property type="project" value="TreeGrafter"/>
</dbReference>
<keyword evidence="1" id="KW-1133">Transmembrane helix</keyword>
<dbReference type="GO" id="GO:0042632">
    <property type="term" value="P:cholesterol homeostasis"/>
    <property type="evidence" value="ECO:0007669"/>
    <property type="project" value="TreeGrafter"/>
</dbReference>
<dbReference type="InterPro" id="IPR000731">
    <property type="entry name" value="SSD"/>
</dbReference>
<evidence type="ECO:0000256" key="1">
    <source>
        <dbReference type="SAM" id="Phobius"/>
    </source>
</evidence>
<proteinExistence type="predicted"/>
<evidence type="ECO:0000313" key="5">
    <source>
        <dbReference type="WBParaSite" id="TTAC_0000485501-mRNA-1"/>
    </source>
</evidence>
<dbReference type="GO" id="GO:0030299">
    <property type="term" value="P:intestinal cholesterol absorption"/>
    <property type="evidence" value="ECO:0007669"/>
    <property type="project" value="TreeGrafter"/>
</dbReference>
<gene>
    <name evidence="3" type="ORF">TTAC_LOCUS4839</name>
</gene>
<dbReference type="PANTHER" id="PTHR45727:SF2">
    <property type="entry name" value="NPC INTRACELLULAR CHOLESTEROL TRANSPORTER 1"/>
    <property type="match status" value="1"/>
</dbReference>
<keyword evidence="4" id="KW-1185">Reference proteome</keyword>
<dbReference type="STRING" id="6205.A0A0R3WVR5"/>
<dbReference type="GO" id="GO:0015485">
    <property type="term" value="F:cholesterol binding"/>
    <property type="evidence" value="ECO:0007669"/>
    <property type="project" value="TreeGrafter"/>
</dbReference>
<accession>A0A0R3WVR5</accession>
<feature type="transmembrane region" description="Helical" evidence="1">
    <location>
        <begin position="12"/>
        <end position="35"/>
    </location>
</feature>
<dbReference type="EMBL" id="UYWX01005460">
    <property type="protein sequence ID" value="VDM25748.1"/>
    <property type="molecule type" value="Genomic_DNA"/>
</dbReference>
<dbReference type="AlphaFoldDB" id="A0A0R3WVR5"/>
<dbReference type="GO" id="GO:0015918">
    <property type="term" value="P:sterol transport"/>
    <property type="evidence" value="ECO:0007669"/>
    <property type="project" value="TreeGrafter"/>
</dbReference>
<sequence>MTDMPAVRVFALYAGVAIVINFLLQIFAFTALLTLDAKRVEVSFISLLLHISPTITT</sequence>
<reference evidence="3 4" key="2">
    <citation type="submission" date="2018-11" db="EMBL/GenBank/DDBJ databases">
        <authorList>
            <consortium name="Pathogen Informatics"/>
        </authorList>
    </citation>
    <scope>NUCLEOTIDE SEQUENCE [LARGE SCALE GENOMIC DNA]</scope>
</reference>
<evidence type="ECO:0000259" key="2">
    <source>
        <dbReference type="PROSITE" id="PS50156"/>
    </source>
</evidence>
<dbReference type="Pfam" id="PF12349">
    <property type="entry name" value="Sterol-sensing"/>
    <property type="match status" value="1"/>
</dbReference>
<dbReference type="PROSITE" id="PS50156">
    <property type="entry name" value="SSD"/>
    <property type="match status" value="1"/>
</dbReference>
<dbReference type="OrthoDB" id="6510177at2759"/>
<evidence type="ECO:0000313" key="4">
    <source>
        <dbReference type="Proteomes" id="UP000274429"/>
    </source>
</evidence>
<reference evidence="5" key="1">
    <citation type="submission" date="2017-02" db="UniProtKB">
        <authorList>
            <consortium name="WormBaseParasite"/>
        </authorList>
    </citation>
    <scope>IDENTIFICATION</scope>
</reference>
<feature type="domain" description="SSD" evidence="2">
    <location>
        <begin position="1"/>
        <end position="35"/>
    </location>
</feature>
<dbReference type="Proteomes" id="UP000274429">
    <property type="component" value="Unassembled WGS sequence"/>
</dbReference>
<protein>
    <submittedName>
        <fullName evidence="5">SSD domain-containing protein</fullName>
    </submittedName>
</protein>
<name>A0A0R3WVR5_HYDTA</name>
<keyword evidence="1" id="KW-0812">Transmembrane</keyword>